<sequence length="204" mass="21687">MIDRIADLRAKARRATSVLWLAMLVFGFAIIGEGLLVLVLWGVGEPAIGPFVFSDFYWPVVVPLCLAILVHKGRRKAAEVGATYRYMRVAVAIAVVMCVAAVVPLVALAVDQRVSWMLPGGDPGAVPRCVLAVGLLVLASLERRWGAAFVTVVVSVLIGGLWFTTGMLNVVGTKAELLPLFASVVAAHLVVPGLMLLSSREVAT</sequence>
<organism evidence="2 3">
    <name type="scientific">Kibdelosporangium aridum</name>
    <dbReference type="NCBI Taxonomy" id="2030"/>
    <lineage>
        <taxon>Bacteria</taxon>
        <taxon>Bacillati</taxon>
        <taxon>Actinomycetota</taxon>
        <taxon>Actinomycetes</taxon>
        <taxon>Pseudonocardiales</taxon>
        <taxon>Pseudonocardiaceae</taxon>
        <taxon>Kibdelosporangium</taxon>
    </lineage>
</organism>
<dbReference type="EMBL" id="FWXV01000004">
    <property type="protein sequence ID" value="SMD14004.1"/>
    <property type="molecule type" value="Genomic_DNA"/>
</dbReference>
<dbReference type="Proteomes" id="UP000192674">
    <property type="component" value="Unassembled WGS sequence"/>
</dbReference>
<keyword evidence="1" id="KW-0812">Transmembrane</keyword>
<keyword evidence="1" id="KW-0472">Membrane</keyword>
<feature type="transmembrane region" description="Helical" evidence="1">
    <location>
        <begin position="18"/>
        <end position="41"/>
    </location>
</feature>
<dbReference type="OrthoDB" id="9835169at2"/>
<reference evidence="2 3" key="1">
    <citation type="submission" date="2017-04" db="EMBL/GenBank/DDBJ databases">
        <authorList>
            <person name="Afonso C.L."/>
            <person name="Miller P.J."/>
            <person name="Scott M.A."/>
            <person name="Spackman E."/>
            <person name="Goraichik I."/>
            <person name="Dimitrov K.M."/>
            <person name="Suarez D.L."/>
            <person name="Swayne D.E."/>
        </authorList>
    </citation>
    <scope>NUCLEOTIDE SEQUENCE [LARGE SCALE GENOMIC DNA]</scope>
    <source>
        <strain evidence="2 3">DSM 43828</strain>
    </source>
</reference>
<name>A0A1Y5XRJ3_KIBAR</name>
<feature type="transmembrane region" description="Helical" evidence="1">
    <location>
        <begin position="148"/>
        <end position="171"/>
    </location>
</feature>
<dbReference type="AlphaFoldDB" id="A0A1Y5XRJ3"/>
<feature type="transmembrane region" description="Helical" evidence="1">
    <location>
        <begin position="47"/>
        <end position="69"/>
    </location>
</feature>
<keyword evidence="3" id="KW-1185">Reference proteome</keyword>
<feature type="transmembrane region" description="Helical" evidence="1">
    <location>
        <begin position="125"/>
        <end position="141"/>
    </location>
</feature>
<feature type="transmembrane region" description="Helical" evidence="1">
    <location>
        <begin position="89"/>
        <end position="110"/>
    </location>
</feature>
<evidence type="ECO:0000256" key="1">
    <source>
        <dbReference type="SAM" id="Phobius"/>
    </source>
</evidence>
<evidence type="ECO:0000313" key="3">
    <source>
        <dbReference type="Proteomes" id="UP000192674"/>
    </source>
</evidence>
<gene>
    <name evidence="2" type="ORF">SAMN05661093_04955</name>
</gene>
<evidence type="ECO:0000313" key="2">
    <source>
        <dbReference type="EMBL" id="SMD14004.1"/>
    </source>
</evidence>
<dbReference type="RefSeq" id="WP_084429375.1">
    <property type="nucleotide sequence ID" value="NZ_FWXV01000004.1"/>
</dbReference>
<accession>A0A1Y5XRJ3</accession>
<keyword evidence="1" id="KW-1133">Transmembrane helix</keyword>
<feature type="transmembrane region" description="Helical" evidence="1">
    <location>
        <begin position="177"/>
        <end position="197"/>
    </location>
</feature>
<proteinExistence type="predicted"/>
<protein>
    <submittedName>
        <fullName evidence="2">Uncharacterized protein</fullName>
    </submittedName>
</protein>